<reference evidence="2" key="1">
    <citation type="submission" date="2020-09" db="EMBL/GenBank/DDBJ databases">
        <title>The genome sequence of strain Labrenzia suaedae 4C16A.</title>
        <authorList>
            <person name="Liu Y."/>
        </authorList>
    </citation>
    <scope>NUCLEOTIDE SEQUENCE [LARGE SCALE GENOMIC DNA]</scope>
    <source>
        <strain evidence="2">4C16A</strain>
    </source>
</reference>
<evidence type="ECO:0000313" key="1">
    <source>
        <dbReference type="EMBL" id="MBD8893126.1"/>
    </source>
</evidence>
<dbReference type="EMBL" id="JACYXI010000011">
    <property type="protein sequence ID" value="MBD8893126.1"/>
    <property type="molecule type" value="Genomic_DNA"/>
</dbReference>
<evidence type="ECO:0000313" key="2">
    <source>
        <dbReference type="Proteomes" id="UP000632063"/>
    </source>
</evidence>
<dbReference type="Proteomes" id="UP000632063">
    <property type="component" value="Unassembled WGS sequence"/>
</dbReference>
<comment type="caution">
    <text evidence="1">The sequence shown here is derived from an EMBL/GenBank/DDBJ whole genome shotgun (WGS) entry which is preliminary data.</text>
</comment>
<gene>
    <name evidence="1" type="ORF">IG616_16405</name>
</gene>
<organism evidence="1 2">
    <name type="scientific">Roseibium litorale</name>
    <dbReference type="NCBI Taxonomy" id="2803841"/>
    <lineage>
        <taxon>Bacteria</taxon>
        <taxon>Pseudomonadati</taxon>
        <taxon>Pseudomonadota</taxon>
        <taxon>Alphaproteobacteria</taxon>
        <taxon>Hyphomicrobiales</taxon>
        <taxon>Stappiaceae</taxon>
        <taxon>Roseibium</taxon>
    </lineage>
</organism>
<accession>A0ABR9CS91</accession>
<proteinExistence type="predicted"/>
<sequence>MSNKAATSAKPQPATPALVNLYKPVGIAALNAATLCKGQKTAVKGTK</sequence>
<keyword evidence="2" id="KW-1185">Reference proteome</keyword>
<protein>
    <submittedName>
        <fullName evidence="1">Uncharacterized protein</fullName>
    </submittedName>
</protein>
<reference evidence="1 2" key="2">
    <citation type="journal article" date="2021" name="Int. J. Syst. Evol. Microbiol.">
        <title>Roseibium litorale sp. nov., isolated from a tidal flat sediment and proposal for the reclassification of Labrenzia polysiphoniae as Roseibium polysiphoniae comb. nov.</title>
        <authorList>
            <person name="Liu Y."/>
            <person name="Pei T."/>
            <person name="Du J."/>
            <person name="Chao M."/>
            <person name="Deng M.R."/>
            <person name="Zhu H."/>
        </authorList>
    </citation>
    <scope>NUCLEOTIDE SEQUENCE [LARGE SCALE GENOMIC DNA]</scope>
    <source>
        <strain evidence="1 2">4C16A</strain>
    </source>
</reference>
<dbReference type="RefSeq" id="WP_192149251.1">
    <property type="nucleotide sequence ID" value="NZ_JACYXI010000011.1"/>
</dbReference>
<name>A0ABR9CS91_9HYPH</name>